<dbReference type="EC" id="5.4.99.5" evidence="2"/>
<keyword evidence="7" id="KW-1185">Reference proteome</keyword>
<dbReference type="GO" id="GO:0046417">
    <property type="term" value="P:chorismate metabolic process"/>
    <property type="evidence" value="ECO:0007669"/>
    <property type="project" value="InterPro"/>
</dbReference>
<evidence type="ECO:0000259" key="5">
    <source>
        <dbReference type="PROSITE" id="PS51168"/>
    </source>
</evidence>
<comment type="similarity">
    <text evidence="1">Belongs to the bacterial solute-binding protein 3 family.</text>
</comment>
<protein>
    <recommendedName>
        <fullName evidence="2">chorismate mutase</fullName>
        <ecNumber evidence="2">5.4.99.5</ecNumber>
    </recommendedName>
</protein>
<dbReference type="InterPro" id="IPR036263">
    <property type="entry name" value="Chorismate_II_sf"/>
</dbReference>
<dbReference type="Gene3D" id="3.40.190.10">
    <property type="entry name" value="Periplasmic binding protein-like II"/>
    <property type="match status" value="2"/>
</dbReference>
<evidence type="ECO:0000313" key="6">
    <source>
        <dbReference type="EMBL" id="GFE78987.1"/>
    </source>
</evidence>
<dbReference type="Proteomes" id="UP000445000">
    <property type="component" value="Unassembled WGS sequence"/>
</dbReference>
<dbReference type="Gene3D" id="1.20.59.10">
    <property type="entry name" value="Chorismate mutase"/>
    <property type="match status" value="1"/>
</dbReference>
<gene>
    <name evidence="6" type="ORF">GCM10011487_09870</name>
</gene>
<evidence type="ECO:0000256" key="3">
    <source>
        <dbReference type="ARBA" id="ARBA00022729"/>
    </source>
</evidence>
<dbReference type="InterPro" id="IPR001638">
    <property type="entry name" value="Solute-binding_3/MltF_N"/>
</dbReference>
<dbReference type="Pfam" id="PF01817">
    <property type="entry name" value="CM_2"/>
    <property type="match status" value="1"/>
</dbReference>
<feature type="chain" id="PRO_5032820870" description="chorismate mutase" evidence="4">
    <location>
        <begin position="23"/>
        <end position="444"/>
    </location>
</feature>
<dbReference type="PANTHER" id="PTHR35936">
    <property type="entry name" value="MEMBRANE-BOUND LYTIC MUREIN TRANSGLYCOSYLASE F"/>
    <property type="match status" value="1"/>
</dbReference>
<evidence type="ECO:0000313" key="7">
    <source>
        <dbReference type="Proteomes" id="UP000445000"/>
    </source>
</evidence>
<name>A0A829Y6Y9_9GAMM</name>
<dbReference type="GO" id="GO:0004106">
    <property type="term" value="F:chorismate mutase activity"/>
    <property type="evidence" value="ECO:0007669"/>
    <property type="project" value="UniProtKB-EC"/>
</dbReference>
<dbReference type="InterPro" id="IPR008240">
    <property type="entry name" value="Chorismate_mutase_periplasmic"/>
</dbReference>
<dbReference type="EMBL" id="BLJN01000001">
    <property type="protein sequence ID" value="GFE78987.1"/>
    <property type="molecule type" value="Genomic_DNA"/>
</dbReference>
<comment type="caution">
    <text evidence="6">The sequence shown here is derived from an EMBL/GenBank/DDBJ whole genome shotgun (WGS) entry which is preliminary data.</text>
</comment>
<dbReference type="InterPro" id="IPR036979">
    <property type="entry name" value="CM_dom_sf"/>
</dbReference>
<dbReference type="PROSITE" id="PS51168">
    <property type="entry name" value="CHORISMATE_MUT_2"/>
    <property type="match status" value="1"/>
</dbReference>
<reference evidence="7" key="1">
    <citation type="submission" date="2020-01" db="EMBL/GenBank/DDBJ databases">
        <title>'Steroidobacter agaridevorans' sp. nov., agar-degrading bacteria isolated from rhizosphere soils.</title>
        <authorList>
            <person name="Ikenaga M."/>
            <person name="Kataoka M."/>
            <person name="Murouchi A."/>
            <person name="Katsuragi S."/>
            <person name="Sakai M."/>
        </authorList>
    </citation>
    <scope>NUCLEOTIDE SEQUENCE [LARGE SCALE GENOMIC DNA]</scope>
    <source>
        <strain evidence="7">YU21-B</strain>
    </source>
</reference>
<feature type="domain" description="Chorismate mutase" evidence="5">
    <location>
        <begin position="13"/>
        <end position="105"/>
    </location>
</feature>
<dbReference type="Pfam" id="PF00497">
    <property type="entry name" value="SBP_bac_3"/>
    <property type="match status" value="1"/>
</dbReference>
<organism evidence="6 7">
    <name type="scientific">Steroidobacter agaridevorans</name>
    <dbReference type="NCBI Taxonomy" id="2695856"/>
    <lineage>
        <taxon>Bacteria</taxon>
        <taxon>Pseudomonadati</taxon>
        <taxon>Pseudomonadota</taxon>
        <taxon>Gammaproteobacteria</taxon>
        <taxon>Steroidobacterales</taxon>
        <taxon>Steroidobacteraceae</taxon>
        <taxon>Steroidobacter</taxon>
    </lineage>
</organism>
<proteinExistence type="inferred from homology"/>
<dbReference type="InterPro" id="IPR002701">
    <property type="entry name" value="CM_II_prokaryot"/>
</dbReference>
<dbReference type="SMART" id="SM00830">
    <property type="entry name" value="CM_2"/>
    <property type="match status" value="1"/>
</dbReference>
<dbReference type="SMART" id="SM00062">
    <property type="entry name" value="PBPb"/>
    <property type="match status" value="1"/>
</dbReference>
<accession>A0A829Y6Y9</accession>
<evidence type="ECO:0000256" key="4">
    <source>
        <dbReference type="SAM" id="SignalP"/>
    </source>
</evidence>
<dbReference type="SUPFAM" id="SSF48600">
    <property type="entry name" value="Chorismate mutase II"/>
    <property type="match status" value="1"/>
</dbReference>
<evidence type="ECO:0000256" key="2">
    <source>
        <dbReference type="ARBA" id="ARBA00012404"/>
    </source>
</evidence>
<keyword evidence="3 4" id="KW-0732">Signal</keyword>
<dbReference type="NCBIfam" id="TIGR01806">
    <property type="entry name" value="CM_mono2"/>
    <property type="match status" value="1"/>
</dbReference>
<evidence type="ECO:0000256" key="1">
    <source>
        <dbReference type="ARBA" id="ARBA00010333"/>
    </source>
</evidence>
<dbReference type="AlphaFoldDB" id="A0A829Y6Y9"/>
<feature type="signal peptide" evidence="4">
    <location>
        <begin position="1"/>
        <end position="22"/>
    </location>
</feature>
<dbReference type="SUPFAM" id="SSF53850">
    <property type="entry name" value="Periplasmic binding protein-like II"/>
    <property type="match status" value="1"/>
</dbReference>
<dbReference type="UniPathway" id="UPA00120">
    <property type="reaction ID" value="UER00203"/>
</dbReference>
<dbReference type="RefSeq" id="WP_161810817.1">
    <property type="nucleotide sequence ID" value="NZ_BLJN01000001.1"/>
</dbReference>
<sequence length="444" mass="48303">MSLHKCILIALAMLFTANVAAAASFTGPADVAGVFDLMQRRLELMRSVAAWKFANNVPVTDPAREQQVLDATVAQAQRLGIDANSARELFALQIRMASDVQEHFIASWKAQKPVNEPVRDLKNEIRPQLDRLGNELLGAIYLALPELMTDGFAARYRSQAEKIVMPGLQEDDQEALLKAASQLRPSAMPAFERIEASKVLRIGMTGDYAPFTLERGGELSGADVQMGEALAKSLGAQPQFVSTSWSTLMRDYQAGRFDIALGGVSITPERAKLAAFSVPYHQGGKTPIVRCGTEARFDTVEEIDRPEVRVVVNPGGTNQQFVRERLSHAQVTVHPDNRTIFAEIAAGHADVMVTDDVEVDLQARRDKRLCRATSTTFTRGDKAILLPKDEALRSQVDRWLQGQIASGAVQAWLESALAAEAGRAGPAHPCAPGIRASCPAQPVN</sequence>
<dbReference type="PANTHER" id="PTHR35936:SF19">
    <property type="entry name" value="AMINO-ACID-BINDING PROTEIN YXEM-RELATED"/>
    <property type="match status" value="1"/>
</dbReference>